<dbReference type="Proteomes" id="UP000053105">
    <property type="component" value="Unassembled WGS sequence"/>
</dbReference>
<name>A0A0N0BFE3_9HYME</name>
<evidence type="ECO:0000313" key="2">
    <source>
        <dbReference type="Proteomes" id="UP000053105"/>
    </source>
</evidence>
<protein>
    <submittedName>
        <fullName evidence="1">Uncharacterized protein</fullName>
    </submittedName>
</protein>
<proteinExistence type="predicted"/>
<gene>
    <name evidence="1" type="ORF">WN51_02065</name>
</gene>
<sequence length="53" mass="5928">MRNCYVSTDRTLKIDGRASHISVRLNSGLDVALRRVTRAQDIKNRIGPGSFLV</sequence>
<accession>A0A0N0BFE3</accession>
<dbReference type="AlphaFoldDB" id="A0A0N0BFE3"/>
<organism evidence="1 2">
    <name type="scientific">Melipona quadrifasciata</name>
    <dbReference type="NCBI Taxonomy" id="166423"/>
    <lineage>
        <taxon>Eukaryota</taxon>
        <taxon>Metazoa</taxon>
        <taxon>Ecdysozoa</taxon>
        <taxon>Arthropoda</taxon>
        <taxon>Hexapoda</taxon>
        <taxon>Insecta</taxon>
        <taxon>Pterygota</taxon>
        <taxon>Neoptera</taxon>
        <taxon>Endopterygota</taxon>
        <taxon>Hymenoptera</taxon>
        <taxon>Apocrita</taxon>
        <taxon>Aculeata</taxon>
        <taxon>Apoidea</taxon>
        <taxon>Anthophila</taxon>
        <taxon>Apidae</taxon>
        <taxon>Melipona</taxon>
    </lineage>
</organism>
<reference evidence="1 2" key="1">
    <citation type="submission" date="2015-07" db="EMBL/GenBank/DDBJ databases">
        <title>The genome of Melipona quadrifasciata.</title>
        <authorList>
            <person name="Pan H."/>
            <person name="Kapheim K."/>
        </authorList>
    </citation>
    <scope>NUCLEOTIDE SEQUENCE [LARGE SCALE GENOMIC DNA]</scope>
    <source>
        <strain evidence="1">0111107301</strain>
        <tissue evidence="1">Whole body</tissue>
    </source>
</reference>
<evidence type="ECO:0000313" key="1">
    <source>
        <dbReference type="EMBL" id="KOX72964.1"/>
    </source>
</evidence>
<keyword evidence="2" id="KW-1185">Reference proteome</keyword>
<dbReference type="EMBL" id="KQ435809">
    <property type="protein sequence ID" value="KOX72964.1"/>
    <property type="molecule type" value="Genomic_DNA"/>
</dbReference>